<keyword evidence="1" id="KW-0472">Membrane</keyword>
<keyword evidence="3" id="KW-1185">Reference proteome</keyword>
<comment type="caution">
    <text evidence="2">The sequence shown here is derived from an EMBL/GenBank/DDBJ whole genome shotgun (WGS) entry which is preliminary data.</text>
</comment>
<evidence type="ECO:0000256" key="1">
    <source>
        <dbReference type="SAM" id="Phobius"/>
    </source>
</evidence>
<dbReference type="EMBL" id="FTNK01000026">
    <property type="protein sequence ID" value="SIR64259.1"/>
    <property type="molecule type" value="Genomic_DNA"/>
</dbReference>
<feature type="transmembrane region" description="Helical" evidence="1">
    <location>
        <begin position="6"/>
        <end position="22"/>
    </location>
</feature>
<gene>
    <name evidence="2" type="ORF">SAMN05421578_12611</name>
</gene>
<keyword evidence="1" id="KW-0812">Transmembrane</keyword>
<evidence type="ECO:0000313" key="2">
    <source>
        <dbReference type="EMBL" id="SIR64259.1"/>
    </source>
</evidence>
<proteinExistence type="predicted"/>
<organism evidence="2 3">
    <name type="scientific">Paenibacillus macquariensis</name>
    <dbReference type="NCBI Taxonomy" id="948756"/>
    <lineage>
        <taxon>Bacteria</taxon>
        <taxon>Bacillati</taxon>
        <taxon>Bacillota</taxon>
        <taxon>Bacilli</taxon>
        <taxon>Bacillales</taxon>
        <taxon>Paenibacillaceae</taxon>
        <taxon>Paenibacillus</taxon>
    </lineage>
</organism>
<sequence>MKKTRILVSAILIATFIVYVIVTSPSTKTIKISGNATAYNIENQLNKSIPFQLVGTLDKRKNSFIGTLKMDGFIFENAMIANGFSIVTYDKAIRTIIGTAYINSDMTKLSIEFNNDQIKIFNTSGTTVLSYPADNLMEAVELNKNLKVRNYTKGER</sequence>
<accession>A0ABY1KD87</accession>
<dbReference type="Proteomes" id="UP000186666">
    <property type="component" value="Unassembled WGS sequence"/>
</dbReference>
<name>A0ABY1KD87_9BACL</name>
<keyword evidence="1" id="KW-1133">Transmembrane helix</keyword>
<evidence type="ECO:0000313" key="3">
    <source>
        <dbReference type="Proteomes" id="UP000186666"/>
    </source>
</evidence>
<protein>
    <submittedName>
        <fullName evidence="2">Uncharacterized protein</fullName>
    </submittedName>
</protein>
<dbReference type="RefSeq" id="WP_068592177.1">
    <property type="nucleotide sequence ID" value="NZ_FTNK01000026.1"/>
</dbReference>
<reference evidence="2 3" key="1">
    <citation type="submission" date="2017-01" db="EMBL/GenBank/DDBJ databases">
        <authorList>
            <person name="Varghese N."/>
            <person name="Submissions S."/>
        </authorList>
    </citation>
    <scope>NUCLEOTIDE SEQUENCE [LARGE SCALE GENOMIC DNA]</scope>
    <source>
        <strain evidence="2 3">ATCC 23464</strain>
    </source>
</reference>